<feature type="transmembrane region" description="Helical" evidence="5">
    <location>
        <begin position="248"/>
        <end position="272"/>
    </location>
</feature>
<evidence type="ECO:0000256" key="1">
    <source>
        <dbReference type="ARBA" id="ARBA00004141"/>
    </source>
</evidence>
<proteinExistence type="predicted"/>
<feature type="transmembrane region" description="Helical" evidence="5">
    <location>
        <begin position="128"/>
        <end position="151"/>
    </location>
</feature>
<dbReference type="AlphaFoldDB" id="A0A9W9IP59"/>
<evidence type="ECO:0000256" key="4">
    <source>
        <dbReference type="ARBA" id="ARBA00023136"/>
    </source>
</evidence>
<evidence type="ECO:0000313" key="7">
    <source>
        <dbReference type="Proteomes" id="UP001146351"/>
    </source>
</evidence>
<organism evidence="6 7">
    <name type="scientific">Penicillium capsulatum</name>
    <dbReference type="NCBI Taxonomy" id="69766"/>
    <lineage>
        <taxon>Eukaryota</taxon>
        <taxon>Fungi</taxon>
        <taxon>Dikarya</taxon>
        <taxon>Ascomycota</taxon>
        <taxon>Pezizomycotina</taxon>
        <taxon>Eurotiomycetes</taxon>
        <taxon>Eurotiomycetidae</taxon>
        <taxon>Eurotiales</taxon>
        <taxon>Aspergillaceae</taxon>
        <taxon>Penicillium</taxon>
    </lineage>
</organism>
<dbReference type="OrthoDB" id="4521223at2759"/>
<evidence type="ECO:0000256" key="2">
    <source>
        <dbReference type="ARBA" id="ARBA00022692"/>
    </source>
</evidence>
<dbReference type="PANTHER" id="PTHR31465">
    <property type="entry name" value="PROTEIN RTA1-RELATED"/>
    <property type="match status" value="1"/>
</dbReference>
<gene>
    <name evidence="6" type="ORF">N7492_000210</name>
</gene>
<feature type="transmembrane region" description="Helical" evidence="5">
    <location>
        <begin position="54"/>
        <end position="73"/>
    </location>
</feature>
<dbReference type="EMBL" id="JAPQKO010000001">
    <property type="protein sequence ID" value="KAJ5182594.1"/>
    <property type="molecule type" value="Genomic_DNA"/>
</dbReference>
<dbReference type="Pfam" id="PF04479">
    <property type="entry name" value="RTA1"/>
    <property type="match status" value="1"/>
</dbReference>
<name>A0A9W9IP59_9EURO</name>
<keyword evidence="2 5" id="KW-0812">Transmembrane</keyword>
<keyword evidence="7" id="KW-1185">Reference proteome</keyword>
<keyword evidence="4 5" id="KW-0472">Membrane</keyword>
<reference evidence="6" key="1">
    <citation type="submission" date="2022-11" db="EMBL/GenBank/DDBJ databases">
        <authorList>
            <person name="Petersen C."/>
        </authorList>
    </citation>
    <scope>NUCLEOTIDE SEQUENCE</scope>
    <source>
        <strain evidence="6">IBT 21917</strain>
    </source>
</reference>
<sequence>MPDSEDCTLGTCPLSMAYVEYQPSVPANALFLGLFAAMIVGQIGLGFKFRTWSYMVPMLAGLVLEVLGYLGRIMVHNDPFSFDAFLLYLICLTIAPAFFTAGIYLCLGRIVAVYGTEYSRLKPRTYTYIFVSCDIISLILQAAGGAITSIADDKPTSDMGINVMIAGLIFQVVSLAGFMVLTVEYGIRVRRGRRASVAPRPLRENWKHKAFLWGLATATVTIFVRSIFRVAELQGGFHSDLANNEVDLMILESAMVSIAGICLTVLHPAMLVGKKWKVKEWDSKSDESKNEALLGVENA</sequence>
<keyword evidence="3 5" id="KW-1133">Transmembrane helix</keyword>
<feature type="transmembrane region" description="Helical" evidence="5">
    <location>
        <begin position="25"/>
        <end position="47"/>
    </location>
</feature>
<evidence type="ECO:0000256" key="5">
    <source>
        <dbReference type="SAM" id="Phobius"/>
    </source>
</evidence>
<dbReference type="InterPro" id="IPR007568">
    <property type="entry name" value="RTA1"/>
</dbReference>
<dbReference type="GO" id="GO:0005886">
    <property type="term" value="C:plasma membrane"/>
    <property type="evidence" value="ECO:0007669"/>
    <property type="project" value="TreeGrafter"/>
</dbReference>
<feature type="transmembrane region" description="Helical" evidence="5">
    <location>
        <begin position="85"/>
        <end position="107"/>
    </location>
</feature>
<dbReference type="Proteomes" id="UP001146351">
    <property type="component" value="Unassembled WGS sequence"/>
</dbReference>
<protein>
    <recommendedName>
        <fullName evidence="8">RTA1 domain protein</fullName>
    </recommendedName>
</protein>
<accession>A0A9W9IP59</accession>
<feature type="transmembrane region" description="Helical" evidence="5">
    <location>
        <begin position="210"/>
        <end position="228"/>
    </location>
</feature>
<dbReference type="PANTHER" id="PTHR31465:SF9">
    <property type="entry name" value="SPHINGOID LONG-CHAIN BASE TRANSPORTER RSB1"/>
    <property type="match status" value="1"/>
</dbReference>
<dbReference type="GO" id="GO:0000324">
    <property type="term" value="C:fungal-type vacuole"/>
    <property type="evidence" value="ECO:0007669"/>
    <property type="project" value="TreeGrafter"/>
</dbReference>
<evidence type="ECO:0000313" key="6">
    <source>
        <dbReference type="EMBL" id="KAJ5182594.1"/>
    </source>
</evidence>
<comment type="caution">
    <text evidence="6">The sequence shown here is derived from an EMBL/GenBank/DDBJ whole genome shotgun (WGS) entry which is preliminary data.</text>
</comment>
<reference evidence="6" key="2">
    <citation type="journal article" date="2023" name="IMA Fungus">
        <title>Comparative genomic study of the Penicillium genus elucidates a diverse pangenome and 15 lateral gene transfer events.</title>
        <authorList>
            <person name="Petersen C."/>
            <person name="Sorensen T."/>
            <person name="Nielsen M.R."/>
            <person name="Sondergaard T.E."/>
            <person name="Sorensen J.L."/>
            <person name="Fitzpatrick D.A."/>
            <person name="Frisvad J.C."/>
            <person name="Nielsen K.L."/>
        </authorList>
    </citation>
    <scope>NUCLEOTIDE SEQUENCE</scope>
    <source>
        <strain evidence="6">IBT 21917</strain>
    </source>
</reference>
<comment type="subcellular location">
    <subcellularLocation>
        <location evidence="1">Membrane</location>
        <topology evidence="1">Multi-pass membrane protein</topology>
    </subcellularLocation>
</comment>
<feature type="transmembrane region" description="Helical" evidence="5">
    <location>
        <begin position="163"/>
        <end position="187"/>
    </location>
</feature>
<evidence type="ECO:0008006" key="8">
    <source>
        <dbReference type="Google" id="ProtNLM"/>
    </source>
</evidence>
<evidence type="ECO:0000256" key="3">
    <source>
        <dbReference type="ARBA" id="ARBA00022989"/>
    </source>
</evidence>